<feature type="compositionally biased region" description="Pro residues" evidence="1">
    <location>
        <begin position="1"/>
        <end position="22"/>
    </location>
</feature>
<dbReference type="FunFam" id="1.10.8.270:FF:000021">
    <property type="entry name" value="Ypt/Rab-GAP domain of gyp1p superfamily protein"/>
    <property type="match status" value="1"/>
</dbReference>
<dbReference type="InterPro" id="IPR000195">
    <property type="entry name" value="Rab-GAP-TBC_dom"/>
</dbReference>
<name>A0A6P5GUD1_ANACO</name>
<dbReference type="GeneID" id="109726341"/>
<sequence>MAPPSELPPDRSPAPPDPPSPPDSRYQSVPRSRSRPRLRPLLLAISRSRSGRGCEVGFVVCAEREAARWAAAAVEVAAEGGGGDGGGRRGVVNLHRVSSIVKEIREPCLQHSPSKGNKMLKPEKWQAIFDNDGKVIGFRKALKLIVLGQGVDPSIRAEVWEFLLGCYALSSTSECRRQLRMARRERYEDLIRQCQMMHSSVGTGELAYVVGSKVMDVRTLSKDNTNNNREEATTSWRASRDSANRIEENSESNNGYTETLSANKRKSCSNSAELGSFRESTDSPACNSTYNSFLRSSENEFDEPKYDTQSFYDFPPLPVTNLFWEGDRDEDSSFYATEQTLGFQDGQVHSFQINNNVDLIMESTSSSNDVSRASNSGTERNWAKNGDFKKEIVDGLRISDAPEEAIVNGTTTSSLVANEDRVSEWLWTLHRIVVDVVRTDNHLEFYEDSKNMARMSDILAVYAWVDPATGYCQGMSDLLSPFVVLYEDNADAFWCFEMLLRRMRENFQMEGPTGVMRQLQALWKILELTDAEMFEHLSVIGAESLHFAFRMLLVLFRRELSFDEALCMWEMMWAADFDDAMTRRLEENCLEPLMLNLRTDSRTEMKGERLENGKRKFKSMRPRYRNGQTCRPFYSSGVRSITSHPLCGLAKANFWQRDDLLHNPSASKKNMDDELPVFCVAAILIINRQKIMRETNSMDDIIKMFNDNLLKLNVKRCTRMAIKLRNKYFLKLMRQTSMGISEKQ</sequence>
<feature type="region of interest" description="Disordered" evidence="1">
    <location>
        <begin position="220"/>
        <end position="264"/>
    </location>
</feature>
<dbReference type="AlphaFoldDB" id="A0A6P5GUD1"/>
<protein>
    <submittedName>
        <fullName evidence="4">Small G protein signaling modulator 1</fullName>
    </submittedName>
</protein>
<reference evidence="3" key="1">
    <citation type="journal article" date="2015" name="Nat. Genet.">
        <title>The pineapple genome and the evolution of CAM photosynthesis.</title>
        <authorList>
            <person name="Ming R."/>
            <person name="VanBuren R."/>
            <person name="Wai C.M."/>
            <person name="Tang H."/>
            <person name="Schatz M.C."/>
            <person name="Bowers J.E."/>
            <person name="Lyons E."/>
            <person name="Wang M.L."/>
            <person name="Chen J."/>
            <person name="Biggers E."/>
            <person name="Zhang J."/>
            <person name="Huang L."/>
            <person name="Zhang L."/>
            <person name="Miao W."/>
            <person name="Zhang J."/>
            <person name="Ye Z."/>
            <person name="Miao C."/>
            <person name="Lin Z."/>
            <person name="Wang H."/>
            <person name="Zhou H."/>
            <person name="Yim W.C."/>
            <person name="Priest H.D."/>
            <person name="Zheng C."/>
            <person name="Woodhouse M."/>
            <person name="Edger P.P."/>
            <person name="Guyot R."/>
            <person name="Guo H.B."/>
            <person name="Guo H."/>
            <person name="Zheng G."/>
            <person name="Singh R."/>
            <person name="Sharma A."/>
            <person name="Min X."/>
            <person name="Zheng Y."/>
            <person name="Lee H."/>
            <person name="Gurtowski J."/>
            <person name="Sedlazeck F.J."/>
            <person name="Harkess A."/>
            <person name="McKain M.R."/>
            <person name="Liao Z."/>
            <person name="Fang J."/>
            <person name="Liu J."/>
            <person name="Zhang X."/>
            <person name="Zhang Q."/>
            <person name="Hu W."/>
            <person name="Qin Y."/>
            <person name="Wang K."/>
            <person name="Chen L.Y."/>
            <person name="Shirley N."/>
            <person name="Lin Y.R."/>
            <person name="Liu L.Y."/>
            <person name="Hernandez A.G."/>
            <person name="Wright C.L."/>
            <person name="Bulone V."/>
            <person name="Tuskan G.A."/>
            <person name="Heath K."/>
            <person name="Zee F."/>
            <person name="Moore P.H."/>
            <person name="Sunkar R."/>
            <person name="Leebens-Mack J.H."/>
            <person name="Mockler T."/>
            <person name="Bennetzen J.L."/>
            <person name="Freeling M."/>
            <person name="Sankoff D."/>
            <person name="Paterson A.H."/>
            <person name="Zhu X."/>
            <person name="Yang X."/>
            <person name="Smith J.A."/>
            <person name="Cushman J.C."/>
            <person name="Paull R.E."/>
            <person name="Yu Q."/>
        </authorList>
    </citation>
    <scope>NUCLEOTIDE SEQUENCE [LARGE SCALE GENOMIC DNA]</scope>
    <source>
        <strain evidence="3">cv. F153</strain>
    </source>
</reference>
<dbReference type="Gene3D" id="1.10.472.80">
    <property type="entry name" value="Ypt/Rab-GAP domain of gyp1p, domain 3"/>
    <property type="match status" value="1"/>
</dbReference>
<gene>
    <name evidence="4" type="primary">LOC109726341</name>
</gene>
<feature type="region of interest" description="Disordered" evidence="1">
    <location>
        <begin position="1"/>
        <end position="34"/>
    </location>
</feature>
<reference evidence="4" key="2">
    <citation type="submission" date="2025-08" db="UniProtKB">
        <authorList>
            <consortium name="RefSeq"/>
        </authorList>
    </citation>
    <scope>IDENTIFICATION</scope>
    <source>
        <tissue evidence="4">Leaf</tissue>
    </source>
</reference>
<dbReference type="SUPFAM" id="SSF47923">
    <property type="entry name" value="Ypt/Rab-GAP domain of gyp1p"/>
    <property type="match status" value="2"/>
</dbReference>
<dbReference type="RefSeq" id="XP_020111467.1">
    <property type="nucleotide sequence ID" value="XM_020255878.1"/>
</dbReference>
<evidence type="ECO:0000313" key="3">
    <source>
        <dbReference type="Proteomes" id="UP000515123"/>
    </source>
</evidence>
<dbReference type="InterPro" id="IPR035969">
    <property type="entry name" value="Rab-GAP_TBC_sf"/>
</dbReference>
<feature type="compositionally biased region" description="Polar residues" evidence="1">
    <location>
        <begin position="251"/>
        <end position="264"/>
    </location>
</feature>
<accession>A0A6P5GUD1</accession>
<proteinExistence type="predicted"/>
<evidence type="ECO:0000256" key="1">
    <source>
        <dbReference type="SAM" id="MobiDB-lite"/>
    </source>
</evidence>
<dbReference type="SMART" id="SM00164">
    <property type="entry name" value="TBC"/>
    <property type="match status" value="1"/>
</dbReference>
<dbReference type="PROSITE" id="PS50086">
    <property type="entry name" value="TBC_RABGAP"/>
    <property type="match status" value="1"/>
</dbReference>
<keyword evidence="3" id="KW-1185">Reference proteome</keyword>
<dbReference type="PANTHER" id="PTHR22957:SF456">
    <property type="entry name" value="YPT_RAB-GAP DOMAIN OF GYP1P SUPERFAMILY PROTEIN"/>
    <property type="match status" value="1"/>
</dbReference>
<evidence type="ECO:0000259" key="2">
    <source>
        <dbReference type="PROSITE" id="PS50086"/>
    </source>
</evidence>
<dbReference type="Pfam" id="PF00566">
    <property type="entry name" value="RabGAP-TBC"/>
    <property type="match status" value="1"/>
</dbReference>
<evidence type="ECO:0000313" key="4">
    <source>
        <dbReference type="RefSeq" id="XP_020111467.1"/>
    </source>
</evidence>
<dbReference type="Proteomes" id="UP000515123">
    <property type="component" value="Linkage group 21"/>
</dbReference>
<feature type="domain" description="Rab-GAP TBC" evidence="2">
    <location>
        <begin position="150"/>
        <end position="576"/>
    </location>
</feature>
<feature type="compositionally biased region" description="Basic and acidic residues" evidence="1">
    <location>
        <begin position="228"/>
        <end position="248"/>
    </location>
</feature>
<dbReference type="Gene3D" id="1.10.8.270">
    <property type="entry name" value="putative rabgap domain of human tbc1 domain family member 14 like domains"/>
    <property type="match status" value="1"/>
</dbReference>
<dbReference type="OrthoDB" id="10264062at2759"/>
<dbReference type="GO" id="GO:0005096">
    <property type="term" value="F:GTPase activator activity"/>
    <property type="evidence" value="ECO:0007669"/>
    <property type="project" value="TreeGrafter"/>
</dbReference>
<organism evidence="3 4">
    <name type="scientific">Ananas comosus</name>
    <name type="common">Pineapple</name>
    <name type="synonym">Ananas ananas</name>
    <dbReference type="NCBI Taxonomy" id="4615"/>
    <lineage>
        <taxon>Eukaryota</taxon>
        <taxon>Viridiplantae</taxon>
        <taxon>Streptophyta</taxon>
        <taxon>Embryophyta</taxon>
        <taxon>Tracheophyta</taxon>
        <taxon>Spermatophyta</taxon>
        <taxon>Magnoliopsida</taxon>
        <taxon>Liliopsida</taxon>
        <taxon>Poales</taxon>
        <taxon>Bromeliaceae</taxon>
        <taxon>Bromelioideae</taxon>
        <taxon>Ananas</taxon>
    </lineage>
</organism>
<dbReference type="PANTHER" id="PTHR22957">
    <property type="entry name" value="TBC1 DOMAIN FAMILY MEMBER GTPASE-ACTIVATING PROTEIN"/>
    <property type="match status" value="1"/>
</dbReference>